<gene>
    <name evidence="2" type="ORF">LIER_35092</name>
</gene>
<keyword evidence="3" id="KW-1185">Reference proteome</keyword>
<dbReference type="InterPro" id="IPR040381">
    <property type="entry name" value="At4g14450-like"/>
</dbReference>
<sequence>MKVEESRLRRKAPKSLKINREELDWNVAIPLLSPLVASPDRIDFNSSTTNNNKQKKEVEKPRVTVVVGKRWQHPAAPFCYEPTPLVPFGLER</sequence>
<dbReference type="PANTHER" id="PTHR33912:SF2">
    <property type="entry name" value="PUTATIVE-RELATED"/>
    <property type="match status" value="1"/>
</dbReference>
<evidence type="ECO:0000313" key="2">
    <source>
        <dbReference type="EMBL" id="GAA0139455.1"/>
    </source>
</evidence>
<dbReference type="GO" id="GO:0005634">
    <property type="term" value="C:nucleus"/>
    <property type="evidence" value="ECO:0007669"/>
    <property type="project" value="TreeGrafter"/>
</dbReference>
<name>A0AAV3NJD7_LITER</name>
<feature type="region of interest" description="Disordered" evidence="1">
    <location>
        <begin position="40"/>
        <end position="61"/>
    </location>
</feature>
<reference evidence="2 3" key="1">
    <citation type="submission" date="2024-01" db="EMBL/GenBank/DDBJ databases">
        <title>The complete chloroplast genome sequence of Lithospermum erythrorhizon: insights into the phylogenetic relationship among Boraginaceae species and the maternal lineages of purple gromwells.</title>
        <authorList>
            <person name="Okada T."/>
            <person name="Watanabe K."/>
        </authorList>
    </citation>
    <scope>NUCLEOTIDE SEQUENCE [LARGE SCALE GENOMIC DNA]</scope>
</reference>
<organism evidence="2 3">
    <name type="scientific">Lithospermum erythrorhizon</name>
    <name type="common">Purple gromwell</name>
    <name type="synonym">Lithospermum officinale var. erythrorhizon</name>
    <dbReference type="NCBI Taxonomy" id="34254"/>
    <lineage>
        <taxon>Eukaryota</taxon>
        <taxon>Viridiplantae</taxon>
        <taxon>Streptophyta</taxon>
        <taxon>Embryophyta</taxon>
        <taxon>Tracheophyta</taxon>
        <taxon>Spermatophyta</taxon>
        <taxon>Magnoliopsida</taxon>
        <taxon>eudicotyledons</taxon>
        <taxon>Gunneridae</taxon>
        <taxon>Pentapetalae</taxon>
        <taxon>asterids</taxon>
        <taxon>lamiids</taxon>
        <taxon>Boraginales</taxon>
        <taxon>Boraginaceae</taxon>
        <taxon>Boraginoideae</taxon>
        <taxon>Lithospermeae</taxon>
        <taxon>Lithospermum</taxon>
    </lineage>
</organism>
<proteinExistence type="predicted"/>
<evidence type="ECO:0000313" key="3">
    <source>
        <dbReference type="Proteomes" id="UP001454036"/>
    </source>
</evidence>
<accession>A0AAV3NJD7</accession>
<evidence type="ECO:0000256" key="1">
    <source>
        <dbReference type="SAM" id="MobiDB-lite"/>
    </source>
</evidence>
<dbReference type="GO" id="GO:0005737">
    <property type="term" value="C:cytoplasm"/>
    <property type="evidence" value="ECO:0007669"/>
    <property type="project" value="TreeGrafter"/>
</dbReference>
<protein>
    <submittedName>
        <fullName evidence="2">Uncharacterized protein</fullName>
    </submittedName>
</protein>
<dbReference type="Proteomes" id="UP001454036">
    <property type="component" value="Unassembled WGS sequence"/>
</dbReference>
<dbReference type="PANTHER" id="PTHR33912">
    <property type="entry name" value="OS01G0939400 PROTEIN"/>
    <property type="match status" value="1"/>
</dbReference>
<dbReference type="AlphaFoldDB" id="A0AAV3NJD7"/>
<comment type="caution">
    <text evidence="2">The sequence shown here is derived from an EMBL/GenBank/DDBJ whole genome shotgun (WGS) entry which is preliminary data.</text>
</comment>
<dbReference type="EMBL" id="BAABME010015113">
    <property type="protein sequence ID" value="GAA0139455.1"/>
    <property type="molecule type" value="Genomic_DNA"/>
</dbReference>